<dbReference type="InterPro" id="IPR028082">
    <property type="entry name" value="Peripla_BP_I"/>
</dbReference>
<dbReference type="Gene3D" id="3.40.50.2300">
    <property type="match status" value="2"/>
</dbReference>
<dbReference type="PANTHER" id="PTHR47235:SF1">
    <property type="entry name" value="BLR6548 PROTEIN"/>
    <property type="match status" value="1"/>
</dbReference>
<feature type="chain" id="PRO_5007848019" evidence="3">
    <location>
        <begin position="32"/>
        <end position="413"/>
    </location>
</feature>
<evidence type="ECO:0000256" key="2">
    <source>
        <dbReference type="ARBA" id="ARBA00022729"/>
    </source>
</evidence>
<evidence type="ECO:0000256" key="1">
    <source>
        <dbReference type="ARBA" id="ARBA00010062"/>
    </source>
</evidence>
<accession>A0A163YP91</accession>
<feature type="domain" description="Leucine-binding protein" evidence="4">
    <location>
        <begin position="43"/>
        <end position="396"/>
    </location>
</feature>
<feature type="signal peptide" evidence="3">
    <location>
        <begin position="1"/>
        <end position="31"/>
    </location>
</feature>
<evidence type="ECO:0000313" key="5">
    <source>
        <dbReference type="EMBL" id="KZD22378.1"/>
    </source>
</evidence>
<dbReference type="STRING" id="943830.A4A58_10115"/>
<dbReference type="Proteomes" id="UP000076574">
    <property type="component" value="Unassembled WGS sequence"/>
</dbReference>
<proteinExistence type="inferred from homology"/>
<dbReference type="InterPro" id="IPR028081">
    <property type="entry name" value="Leu-bd"/>
</dbReference>
<dbReference type="AlphaFoldDB" id="A0A163YP91"/>
<organism evidence="5 6">
    <name type="scientific">Tardiphaga robiniae</name>
    <dbReference type="NCBI Taxonomy" id="943830"/>
    <lineage>
        <taxon>Bacteria</taxon>
        <taxon>Pseudomonadati</taxon>
        <taxon>Pseudomonadota</taxon>
        <taxon>Alphaproteobacteria</taxon>
        <taxon>Hyphomicrobiales</taxon>
        <taxon>Nitrobacteraceae</taxon>
        <taxon>Tardiphaga</taxon>
    </lineage>
</organism>
<dbReference type="CDD" id="cd06343">
    <property type="entry name" value="PBP1_ABC_ligand_binding-like"/>
    <property type="match status" value="1"/>
</dbReference>
<evidence type="ECO:0000256" key="3">
    <source>
        <dbReference type="SAM" id="SignalP"/>
    </source>
</evidence>
<dbReference type="OrthoDB" id="9770729at2"/>
<dbReference type="SUPFAM" id="SSF53822">
    <property type="entry name" value="Periplasmic binding protein-like I"/>
    <property type="match status" value="1"/>
</dbReference>
<name>A0A163YP91_9BRAD</name>
<comment type="similarity">
    <text evidence="1">Belongs to the leucine-binding protein family.</text>
</comment>
<gene>
    <name evidence="5" type="ORF">A4A58_10115</name>
</gene>
<reference evidence="5 6" key="1">
    <citation type="submission" date="2016-03" db="EMBL/GenBank/DDBJ databases">
        <title>Microsymbionts genomes from the relict species Vavilovia formosa (Stev.) Fed.</title>
        <authorList>
            <person name="Kopat V."/>
            <person name="Chirak E."/>
            <person name="Kimeklis A."/>
            <person name="Andronov E."/>
        </authorList>
    </citation>
    <scope>NUCLEOTIDE SEQUENCE [LARGE SCALE GENOMIC DNA]</scope>
    <source>
        <strain evidence="5 6">Vaf07</strain>
    </source>
</reference>
<keyword evidence="6" id="KW-1185">Reference proteome</keyword>
<keyword evidence="2 3" id="KW-0732">Signal</keyword>
<comment type="caution">
    <text evidence="5">The sequence shown here is derived from an EMBL/GenBank/DDBJ whole genome shotgun (WGS) entry which is preliminary data.</text>
</comment>
<dbReference type="EMBL" id="LVYV01000023">
    <property type="protein sequence ID" value="KZD22378.1"/>
    <property type="molecule type" value="Genomic_DNA"/>
</dbReference>
<evidence type="ECO:0000313" key="6">
    <source>
        <dbReference type="Proteomes" id="UP000076574"/>
    </source>
</evidence>
<sequence>MPAMHLRLAAFSAAYLAGLALLAASATGALAQKKYDTGASDTEIKIGNIMPYSGPASAYGVIGKTEEAYFKKINAAGGINGRKINFISYDDAYSPPKTVEQARKLVESDEVLLVFNSLGTPPNSAIQKYMNSKKVPQLFVATGATKWNDPKDFPWTMGWQPNYQSETQIYAKYLLKEKPGAKIAVLYQNDDYGKDYLKGLKDGLGAKAASMIVVEESYETSEPTIDNHIVKLKSLNADVFVNITTPKFAAQAIKKAAEIGWKPMHFLNNVSNSIGSVMKPAGFENSQDIISAAYLKDVADTQWSNDPGMKEFLAFLDKDFPEGNKLDGLIVTGYGVAQTLVEVLKKCGDNLTRENVMKQAASLKDFRTEVLLPGIKINTSSTDFAPISQLQLMRFKGDKWELFGEVISADVGG</sequence>
<protein>
    <submittedName>
        <fullName evidence="5">Branched-chain amino acid ABC transporter substrate-binding protein</fullName>
    </submittedName>
</protein>
<dbReference type="RefSeq" id="WP_068735049.1">
    <property type="nucleotide sequence ID" value="NZ_LVYV01000023.1"/>
</dbReference>
<evidence type="ECO:0000259" key="4">
    <source>
        <dbReference type="Pfam" id="PF13458"/>
    </source>
</evidence>
<dbReference type="Pfam" id="PF13458">
    <property type="entry name" value="Peripla_BP_6"/>
    <property type="match status" value="1"/>
</dbReference>
<dbReference type="PANTHER" id="PTHR47235">
    <property type="entry name" value="BLR6548 PROTEIN"/>
    <property type="match status" value="1"/>
</dbReference>